<dbReference type="EnsemblPlants" id="KEH28406">
    <property type="protein sequence ID" value="KEH28406"/>
    <property type="gene ID" value="MTR_5g091645"/>
</dbReference>
<protein>
    <submittedName>
        <fullName evidence="1">Transmembrane protein, putative</fullName>
    </submittedName>
</protein>
<evidence type="ECO:0000313" key="3">
    <source>
        <dbReference type="Proteomes" id="UP000002051"/>
    </source>
</evidence>
<proteinExistence type="predicted"/>
<dbReference type="HOGENOM" id="CLU_2310253_0_0_1"/>
<reference evidence="2" key="3">
    <citation type="submission" date="2015-04" db="UniProtKB">
        <authorList>
            <consortium name="EnsemblPlants"/>
        </authorList>
    </citation>
    <scope>IDENTIFICATION</scope>
    <source>
        <strain evidence="2">cv. Jemalong A17</strain>
    </source>
</reference>
<keyword evidence="1" id="KW-0472">Membrane</keyword>
<name>A0A072UG78_MEDTR</name>
<gene>
    <name evidence="1" type="ordered locus">MTR_5g091645</name>
</gene>
<evidence type="ECO:0000313" key="1">
    <source>
        <dbReference type="EMBL" id="KEH28406.1"/>
    </source>
</evidence>
<evidence type="ECO:0000313" key="2">
    <source>
        <dbReference type="EnsemblPlants" id="KEH28406"/>
    </source>
</evidence>
<accession>A0A072UG78</accession>
<keyword evidence="1" id="KW-0812">Transmembrane</keyword>
<reference evidence="1 3" key="2">
    <citation type="journal article" date="2014" name="BMC Genomics">
        <title>An improved genome release (version Mt4.0) for the model legume Medicago truncatula.</title>
        <authorList>
            <person name="Tang H."/>
            <person name="Krishnakumar V."/>
            <person name="Bidwell S."/>
            <person name="Rosen B."/>
            <person name="Chan A."/>
            <person name="Zhou S."/>
            <person name="Gentzbittel L."/>
            <person name="Childs K.L."/>
            <person name="Yandell M."/>
            <person name="Gundlach H."/>
            <person name="Mayer K.F."/>
            <person name="Schwartz D.C."/>
            <person name="Town C.D."/>
        </authorList>
    </citation>
    <scope>GENOME REANNOTATION</scope>
    <source>
        <strain evidence="1">A17</strain>
        <strain evidence="2 3">cv. Jemalong A17</strain>
    </source>
</reference>
<sequence>MRWWCRRKLEGEGAKRRERKGGEERRDIIELLHDCDFWAHRSKSANYIVLLSYFFLLKIFTLTDSMSVAKNGAHDVASQLMSYVTFSSSVDNKSNFLQLN</sequence>
<dbReference type="AlphaFoldDB" id="A0A072UG78"/>
<reference evidence="1 3" key="1">
    <citation type="journal article" date="2011" name="Nature">
        <title>The Medicago genome provides insight into the evolution of rhizobial symbioses.</title>
        <authorList>
            <person name="Young N.D."/>
            <person name="Debelle F."/>
            <person name="Oldroyd G.E."/>
            <person name="Geurts R."/>
            <person name="Cannon S.B."/>
            <person name="Udvardi M.K."/>
            <person name="Benedito V.A."/>
            <person name="Mayer K.F."/>
            <person name="Gouzy J."/>
            <person name="Schoof H."/>
            <person name="Van de Peer Y."/>
            <person name="Proost S."/>
            <person name="Cook D.R."/>
            <person name="Meyers B.C."/>
            <person name="Spannagl M."/>
            <person name="Cheung F."/>
            <person name="De Mita S."/>
            <person name="Krishnakumar V."/>
            <person name="Gundlach H."/>
            <person name="Zhou S."/>
            <person name="Mudge J."/>
            <person name="Bharti A.K."/>
            <person name="Murray J.D."/>
            <person name="Naoumkina M.A."/>
            <person name="Rosen B."/>
            <person name="Silverstein K.A."/>
            <person name="Tang H."/>
            <person name="Rombauts S."/>
            <person name="Zhao P.X."/>
            <person name="Zhou P."/>
            <person name="Barbe V."/>
            <person name="Bardou P."/>
            <person name="Bechner M."/>
            <person name="Bellec A."/>
            <person name="Berger A."/>
            <person name="Berges H."/>
            <person name="Bidwell S."/>
            <person name="Bisseling T."/>
            <person name="Choisne N."/>
            <person name="Couloux A."/>
            <person name="Denny R."/>
            <person name="Deshpande S."/>
            <person name="Dai X."/>
            <person name="Doyle J.J."/>
            <person name="Dudez A.M."/>
            <person name="Farmer A.D."/>
            <person name="Fouteau S."/>
            <person name="Franken C."/>
            <person name="Gibelin C."/>
            <person name="Gish J."/>
            <person name="Goldstein S."/>
            <person name="Gonzalez A.J."/>
            <person name="Green P.J."/>
            <person name="Hallab A."/>
            <person name="Hartog M."/>
            <person name="Hua A."/>
            <person name="Humphray S.J."/>
            <person name="Jeong D.H."/>
            <person name="Jing Y."/>
            <person name="Jocker A."/>
            <person name="Kenton S.M."/>
            <person name="Kim D.J."/>
            <person name="Klee K."/>
            <person name="Lai H."/>
            <person name="Lang C."/>
            <person name="Lin S."/>
            <person name="Macmil S.L."/>
            <person name="Magdelenat G."/>
            <person name="Matthews L."/>
            <person name="McCorrison J."/>
            <person name="Monaghan E.L."/>
            <person name="Mun J.H."/>
            <person name="Najar F.Z."/>
            <person name="Nicholson C."/>
            <person name="Noirot C."/>
            <person name="O'Bleness M."/>
            <person name="Paule C.R."/>
            <person name="Poulain J."/>
            <person name="Prion F."/>
            <person name="Qin B."/>
            <person name="Qu C."/>
            <person name="Retzel E.F."/>
            <person name="Riddle C."/>
            <person name="Sallet E."/>
            <person name="Samain S."/>
            <person name="Samson N."/>
            <person name="Sanders I."/>
            <person name="Saurat O."/>
            <person name="Scarpelli C."/>
            <person name="Schiex T."/>
            <person name="Segurens B."/>
            <person name="Severin A.J."/>
            <person name="Sherrier D.J."/>
            <person name="Shi R."/>
            <person name="Sims S."/>
            <person name="Singer S.R."/>
            <person name="Sinharoy S."/>
            <person name="Sterck L."/>
            <person name="Viollet A."/>
            <person name="Wang B.B."/>
            <person name="Wang K."/>
            <person name="Wang M."/>
            <person name="Wang X."/>
            <person name="Warfsmann J."/>
            <person name="Weissenbach J."/>
            <person name="White D.D."/>
            <person name="White J.D."/>
            <person name="Wiley G.B."/>
            <person name="Wincker P."/>
            <person name="Xing Y."/>
            <person name="Yang L."/>
            <person name="Yao Z."/>
            <person name="Ying F."/>
            <person name="Zhai J."/>
            <person name="Zhou L."/>
            <person name="Zuber A."/>
            <person name="Denarie J."/>
            <person name="Dixon R.A."/>
            <person name="May G.D."/>
            <person name="Schwartz D.C."/>
            <person name="Rogers J."/>
            <person name="Quetier F."/>
            <person name="Town C.D."/>
            <person name="Roe B.A."/>
        </authorList>
    </citation>
    <scope>NUCLEOTIDE SEQUENCE [LARGE SCALE GENOMIC DNA]</scope>
    <source>
        <strain evidence="1">A17</strain>
        <strain evidence="2 3">cv. Jemalong A17</strain>
    </source>
</reference>
<dbReference type="EMBL" id="CM001221">
    <property type="protein sequence ID" value="KEH28406.1"/>
    <property type="molecule type" value="Genomic_DNA"/>
</dbReference>
<organism evidence="1 3">
    <name type="scientific">Medicago truncatula</name>
    <name type="common">Barrel medic</name>
    <name type="synonym">Medicago tribuloides</name>
    <dbReference type="NCBI Taxonomy" id="3880"/>
    <lineage>
        <taxon>Eukaryota</taxon>
        <taxon>Viridiplantae</taxon>
        <taxon>Streptophyta</taxon>
        <taxon>Embryophyta</taxon>
        <taxon>Tracheophyta</taxon>
        <taxon>Spermatophyta</taxon>
        <taxon>Magnoliopsida</taxon>
        <taxon>eudicotyledons</taxon>
        <taxon>Gunneridae</taxon>
        <taxon>Pentapetalae</taxon>
        <taxon>rosids</taxon>
        <taxon>fabids</taxon>
        <taxon>Fabales</taxon>
        <taxon>Fabaceae</taxon>
        <taxon>Papilionoideae</taxon>
        <taxon>50 kb inversion clade</taxon>
        <taxon>NPAAA clade</taxon>
        <taxon>Hologalegina</taxon>
        <taxon>IRL clade</taxon>
        <taxon>Trifolieae</taxon>
        <taxon>Medicago</taxon>
    </lineage>
</organism>
<keyword evidence="3" id="KW-1185">Reference proteome</keyword>
<dbReference type="Proteomes" id="UP000002051">
    <property type="component" value="Chromosome 5"/>
</dbReference>